<dbReference type="Proteomes" id="UP000218113">
    <property type="component" value="Unassembled WGS sequence"/>
</dbReference>
<name>A0A2A4TBI0_9DELT</name>
<reference evidence="2" key="1">
    <citation type="submission" date="2017-08" db="EMBL/GenBank/DDBJ databases">
        <title>A dynamic microbial community with high functional redundancy inhabits the cold, oxic subseafloor aquifer.</title>
        <authorList>
            <person name="Tully B.J."/>
            <person name="Wheat C.G."/>
            <person name="Glazer B.T."/>
            <person name="Huber J.A."/>
        </authorList>
    </citation>
    <scope>NUCLEOTIDE SEQUENCE [LARGE SCALE GENOMIC DNA]</scope>
</reference>
<dbReference type="EMBL" id="NVSR01000001">
    <property type="protein sequence ID" value="PCI30970.1"/>
    <property type="molecule type" value="Genomic_DNA"/>
</dbReference>
<dbReference type="AlphaFoldDB" id="A0A2A4TBI0"/>
<comment type="caution">
    <text evidence="1">The sequence shown here is derived from an EMBL/GenBank/DDBJ whole genome shotgun (WGS) entry which is preliminary data.</text>
</comment>
<sequence>MPILNTKNQGRGKMITANKGSTKAMEQIMKQTFSEGGNTMVVDGKGDKSLMAAMQKTIYKVTRNHARNKARKSSKKKHAMKRK</sequence>
<evidence type="ECO:0000313" key="1">
    <source>
        <dbReference type="EMBL" id="PCI30970.1"/>
    </source>
</evidence>
<protein>
    <submittedName>
        <fullName evidence="1">Uncharacterized protein</fullName>
    </submittedName>
</protein>
<gene>
    <name evidence="1" type="ORF">COB67_00510</name>
</gene>
<evidence type="ECO:0000313" key="2">
    <source>
        <dbReference type="Proteomes" id="UP000218113"/>
    </source>
</evidence>
<organism evidence="1 2">
    <name type="scientific">SAR324 cluster bacterium</name>
    <dbReference type="NCBI Taxonomy" id="2024889"/>
    <lineage>
        <taxon>Bacteria</taxon>
        <taxon>Deltaproteobacteria</taxon>
        <taxon>SAR324 cluster</taxon>
    </lineage>
</organism>
<accession>A0A2A4TBI0</accession>
<proteinExistence type="predicted"/>